<keyword evidence="2" id="KW-0479">Metal-binding</keyword>
<evidence type="ECO:0000256" key="2">
    <source>
        <dbReference type="ARBA" id="ARBA00022723"/>
    </source>
</evidence>
<dbReference type="CDD" id="cd13850">
    <property type="entry name" value="CuRO_1_Abr2_like"/>
    <property type="match status" value="1"/>
</dbReference>
<evidence type="ECO:0000256" key="4">
    <source>
        <dbReference type="ARBA" id="ARBA00023002"/>
    </source>
</evidence>
<dbReference type="AlphaFoldDB" id="A0A1Q5Q9Q4"/>
<evidence type="ECO:0000256" key="3">
    <source>
        <dbReference type="ARBA" id="ARBA00022729"/>
    </source>
</evidence>
<reference evidence="11 12" key="1">
    <citation type="submission" date="2015-06" db="EMBL/GenBank/DDBJ databases">
        <title>Talaromyces atroroseus IBT 11181 draft genome.</title>
        <authorList>
            <person name="Rasmussen K.B."/>
            <person name="Rasmussen S."/>
            <person name="Petersen B."/>
            <person name="Sicheritz-Ponten T."/>
            <person name="Mortensen U.H."/>
            <person name="Thrane U."/>
        </authorList>
    </citation>
    <scope>NUCLEOTIDE SEQUENCE [LARGE SCALE GENOMIC DNA]</scope>
    <source>
        <strain evidence="11 12">IBT 11181</strain>
    </source>
</reference>
<dbReference type="Pfam" id="PF07731">
    <property type="entry name" value="Cu-oxidase_2"/>
    <property type="match status" value="1"/>
</dbReference>
<accession>A0A1Q5Q9Q4</accession>
<sequence>MHDFISSFSLLCQVLCFLFETSQLLQRSHCQYQTFNSNNSDSERSGGKNMMNLLYYSLVLFSHFSISSSKLVREVLTLTWEEDAPNGQARDMVKMNRQFPGPQFYWDEDDDIEVLVHNAMPFNTSIHWHGIEQHGTPWSDGATGLTQIPIEVGESFIYRFKAIPSGTHWYHAHTRTTILDGLYGAIFIRPKDNTTGPWHMISDNPSDITAIERAVQKPKLIVVSDWTQFKSWEYMEAQEASNLNIFCVDSILINGKGSVYCPGEDYLIEHTMDTIKWAIYPHEVTDKGCLPFVKRTQTSMEYLIAGRPENVPLHLNKGCIPAEGSHEVIEVDPSAGWVSLSFIGAVTLKAVTFTIDEHPMWIYEVDGHYIEPQKVDLAKQYTGERYAMLIKLDQPSRDYTIRVADDGIGQVISSYATLRYGDRKPDLRQSRGVIDYGGQNITPVTWLDRDHLHPYPRLDFALQSDNLFVFRIYRWDNLGYHHTLSGTGKWDEDSTAYDPLLHNPYSETARDENLVVSTKNNTWNDLVIQVGAFPDLPRDAPHTIHKHTTKMWQIGAGMGIWNYSSTEEAIQAQPEAFDFDNPNYRDTFVTGFNGPSWIVMRYHATNPGPWMLHCHIETHLAGGMGVAILDGIDAWPNVPPEYANGRNGIADEQRVDWDSWKFAAGISESAVHSAAIGNLDNAVQENNSWKGFTTKIIEFLRTWSPQHLI</sequence>
<feature type="domain" description="Plastocyanin-like" evidence="9">
    <location>
        <begin position="511"/>
        <end position="629"/>
    </location>
</feature>
<dbReference type="InterPro" id="IPR001117">
    <property type="entry name" value="Cu-oxidase_2nd"/>
</dbReference>
<dbReference type="InterPro" id="IPR045087">
    <property type="entry name" value="Cu-oxidase_fam"/>
</dbReference>
<evidence type="ECO:0000313" key="12">
    <source>
        <dbReference type="Proteomes" id="UP000214365"/>
    </source>
</evidence>
<dbReference type="PANTHER" id="PTHR11709:SF488">
    <property type="entry name" value="LACCASE-RELATED"/>
    <property type="match status" value="1"/>
</dbReference>
<dbReference type="RefSeq" id="XP_020122788.1">
    <property type="nucleotide sequence ID" value="XM_020261258.1"/>
</dbReference>
<evidence type="ECO:0000259" key="8">
    <source>
        <dbReference type="Pfam" id="PF00394"/>
    </source>
</evidence>
<evidence type="ECO:0000256" key="7">
    <source>
        <dbReference type="SAM" id="SignalP"/>
    </source>
</evidence>
<dbReference type="InterPro" id="IPR008972">
    <property type="entry name" value="Cupredoxin"/>
</dbReference>
<keyword evidence="4" id="KW-0560">Oxidoreductase</keyword>
<dbReference type="FunFam" id="2.60.40.420:FF:000036">
    <property type="entry name" value="L-ascorbate oxidase"/>
    <property type="match status" value="1"/>
</dbReference>
<comment type="similarity">
    <text evidence="1">Belongs to the multicopper oxidase family.</text>
</comment>
<evidence type="ECO:0000259" key="10">
    <source>
        <dbReference type="Pfam" id="PF07732"/>
    </source>
</evidence>
<dbReference type="CDD" id="cd13898">
    <property type="entry name" value="CuRO_3_Abr2_like"/>
    <property type="match status" value="1"/>
</dbReference>
<dbReference type="PANTHER" id="PTHR11709">
    <property type="entry name" value="MULTI-COPPER OXIDASE"/>
    <property type="match status" value="1"/>
</dbReference>
<dbReference type="InterPro" id="IPR011707">
    <property type="entry name" value="Cu-oxidase-like_N"/>
</dbReference>
<dbReference type="EMBL" id="LFMY01000002">
    <property type="protein sequence ID" value="OKL62667.1"/>
    <property type="molecule type" value="Genomic_DNA"/>
</dbReference>
<keyword evidence="6" id="KW-0325">Glycoprotein</keyword>
<evidence type="ECO:0000313" key="11">
    <source>
        <dbReference type="EMBL" id="OKL62667.1"/>
    </source>
</evidence>
<feature type="domain" description="Plastocyanin-like" evidence="10">
    <location>
        <begin position="79"/>
        <end position="192"/>
    </location>
</feature>
<dbReference type="InterPro" id="IPR033138">
    <property type="entry name" value="Cu_oxidase_CS"/>
</dbReference>
<dbReference type="Gene3D" id="2.60.40.420">
    <property type="entry name" value="Cupredoxins - blue copper proteins"/>
    <property type="match status" value="3"/>
</dbReference>
<proteinExistence type="inferred from homology"/>
<keyword evidence="12" id="KW-1185">Reference proteome</keyword>
<dbReference type="OrthoDB" id="2121828at2759"/>
<dbReference type="Pfam" id="PF07732">
    <property type="entry name" value="Cu-oxidase_3"/>
    <property type="match status" value="1"/>
</dbReference>
<protein>
    <submittedName>
        <fullName evidence="11">Uncharacterized protein</fullName>
    </submittedName>
</protein>
<feature type="chain" id="PRO_5012140604" evidence="7">
    <location>
        <begin position="17"/>
        <end position="709"/>
    </location>
</feature>
<gene>
    <name evidence="11" type="ORF">UA08_01173</name>
</gene>
<dbReference type="GeneID" id="31000928"/>
<evidence type="ECO:0000256" key="5">
    <source>
        <dbReference type="ARBA" id="ARBA00023008"/>
    </source>
</evidence>
<dbReference type="PROSITE" id="PS00080">
    <property type="entry name" value="MULTICOPPER_OXIDASE2"/>
    <property type="match status" value="1"/>
</dbReference>
<organism evidence="11 12">
    <name type="scientific">Talaromyces atroroseus</name>
    <dbReference type="NCBI Taxonomy" id="1441469"/>
    <lineage>
        <taxon>Eukaryota</taxon>
        <taxon>Fungi</taxon>
        <taxon>Dikarya</taxon>
        <taxon>Ascomycota</taxon>
        <taxon>Pezizomycotina</taxon>
        <taxon>Eurotiomycetes</taxon>
        <taxon>Eurotiomycetidae</taxon>
        <taxon>Eurotiales</taxon>
        <taxon>Trichocomaceae</taxon>
        <taxon>Talaromyces</taxon>
        <taxon>Talaromyces sect. Trachyspermi</taxon>
    </lineage>
</organism>
<dbReference type="Proteomes" id="UP000214365">
    <property type="component" value="Unassembled WGS sequence"/>
</dbReference>
<keyword evidence="3 7" id="KW-0732">Signal</keyword>
<evidence type="ECO:0000259" key="9">
    <source>
        <dbReference type="Pfam" id="PF07731"/>
    </source>
</evidence>
<dbReference type="STRING" id="1441469.A0A1Q5Q9Q4"/>
<name>A0A1Q5Q9Q4_TALAT</name>
<feature type="signal peptide" evidence="7">
    <location>
        <begin position="1"/>
        <end position="16"/>
    </location>
</feature>
<dbReference type="PROSITE" id="PS00079">
    <property type="entry name" value="MULTICOPPER_OXIDASE1"/>
    <property type="match status" value="1"/>
</dbReference>
<dbReference type="CDD" id="cd13876">
    <property type="entry name" value="CuRO_2_Abr2_like"/>
    <property type="match status" value="1"/>
</dbReference>
<evidence type="ECO:0000256" key="1">
    <source>
        <dbReference type="ARBA" id="ARBA00010609"/>
    </source>
</evidence>
<dbReference type="GO" id="GO:0016491">
    <property type="term" value="F:oxidoreductase activity"/>
    <property type="evidence" value="ECO:0007669"/>
    <property type="project" value="UniProtKB-KW"/>
</dbReference>
<evidence type="ECO:0000256" key="6">
    <source>
        <dbReference type="ARBA" id="ARBA00023180"/>
    </source>
</evidence>
<keyword evidence="5" id="KW-0186">Copper</keyword>
<dbReference type="InterPro" id="IPR011706">
    <property type="entry name" value="Cu-oxidase_C"/>
</dbReference>
<dbReference type="SUPFAM" id="SSF49503">
    <property type="entry name" value="Cupredoxins"/>
    <property type="match status" value="3"/>
</dbReference>
<dbReference type="Pfam" id="PF00394">
    <property type="entry name" value="Cu-oxidase"/>
    <property type="match status" value="1"/>
</dbReference>
<comment type="caution">
    <text evidence="11">The sequence shown here is derived from an EMBL/GenBank/DDBJ whole genome shotgun (WGS) entry which is preliminary data.</text>
</comment>
<feature type="domain" description="Plastocyanin-like" evidence="8">
    <location>
        <begin position="220"/>
        <end position="420"/>
    </location>
</feature>
<dbReference type="GO" id="GO:0005507">
    <property type="term" value="F:copper ion binding"/>
    <property type="evidence" value="ECO:0007669"/>
    <property type="project" value="InterPro"/>
</dbReference>
<dbReference type="InterPro" id="IPR002355">
    <property type="entry name" value="Cu_oxidase_Cu_BS"/>
</dbReference>